<feature type="region of interest" description="Disordered" evidence="1">
    <location>
        <begin position="288"/>
        <end position="349"/>
    </location>
</feature>
<dbReference type="Proteomes" id="UP000308133">
    <property type="component" value="Unassembled WGS sequence"/>
</dbReference>
<proteinExistence type="predicted"/>
<sequence length="656" mass="73709">MAPPQRPSHATALPPHSPATSQILSDRLNARRMDSKRARRRTDFGPIRNNDDDDIFMAEAEASSIRDLSIHDERVVESKRLQGDTTRPNGAKTRAPGLKEMDQKLQQLEKQNFDLKMEVFHRREREEKLHDQLRKMHDQVKLAQKIQDEHATLIELNKSLAVELDRSNEAVDQAVQMICDLEAQVETLQEKARVPSAHSDSGYGGSMTPSATIIPPTPPSKQYLMIGDEGPIGRVRSARSDRTPRDRIPSFMSNNEPSTLALREAYNGSTRNLRQALSFVSVVSDSTTKDDKVYDLGSPRSSALSESSFPSIYDLKQKQHRSNDGRDEDSERPKDDITPEKPRFNYQEDSIKRVSNWMQHERHHPDAQFRPTLPAQSDLEHQKYDGDSTDESRRPSTTFTEPESAFVGYPDGGSIIRGTPSRFRTQSEAPEATQDYQDTTKLAHSRRSADDQHGTYHDQQAERQAYHRRKSSAEVYLHSNYQGRPQMPRAETSPSVERSQDVTRQDWPLVDTSRQDSVQSIRPGTPTKASGVSRRNSTRASLAARTQRLWGRLSTGGRDSTSPPPKPKIENRKPLTKSATSADVSGQMSPGFVGMHYANPTKASSRRRSAESGGNGRHRGPNMSKTGAQAAWENKSGSTSNGRGEAERRETRTWRA</sequence>
<feature type="compositionally biased region" description="Polar residues" evidence="1">
    <location>
        <begin position="577"/>
        <end position="588"/>
    </location>
</feature>
<feature type="region of interest" description="Disordered" evidence="1">
    <location>
        <begin position="233"/>
        <end position="256"/>
    </location>
</feature>
<feature type="region of interest" description="Disordered" evidence="1">
    <location>
        <begin position="1"/>
        <end position="49"/>
    </location>
</feature>
<feature type="compositionally biased region" description="Polar residues" evidence="1">
    <location>
        <begin position="422"/>
        <end position="442"/>
    </location>
</feature>
<evidence type="ECO:0008006" key="4">
    <source>
        <dbReference type="Google" id="ProtNLM"/>
    </source>
</evidence>
<feature type="region of interest" description="Disordered" evidence="1">
    <location>
        <begin position="193"/>
        <end position="217"/>
    </location>
</feature>
<feature type="compositionally biased region" description="Basic and acidic residues" evidence="1">
    <location>
        <begin position="238"/>
        <end position="248"/>
    </location>
</feature>
<dbReference type="EMBL" id="PTQR01000088">
    <property type="protein sequence ID" value="TKX20546.1"/>
    <property type="molecule type" value="Genomic_DNA"/>
</dbReference>
<reference evidence="2 3" key="1">
    <citation type="submission" date="2018-02" db="EMBL/GenBank/DDBJ databases">
        <title>Draft genome sequences of Elsinoe sp., causing black scab on jojoba.</title>
        <authorList>
            <person name="Stodart B."/>
            <person name="Jeffress S."/>
            <person name="Ash G."/>
            <person name="Arun Chinnappa K."/>
        </authorList>
    </citation>
    <scope>NUCLEOTIDE SEQUENCE [LARGE SCALE GENOMIC DNA]</scope>
    <source>
        <strain evidence="2 3">Hillstone_2</strain>
    </source>
</reference>
<feature type="compositionally biased region" description="Polar residues" evidence="1">
    <location>
        <begin position="515"/>
        <end position="540"/>
    </location>
</feature>
<dbReference type="AlphaFoldDB" id="A0A4U7AVQ8"/>
<accession>A0A4U7AVQ8</accession>
<feature type="compositionally biased region" description="Polar residues" evidence="1">
    <location>
        <begin position="299"/>
        <end position="310"/>
    </location>
</feature>
<feature type="compositionally biased region" description="Basic and acidic residues" evidence="1">
    <location>
        <begin position="644"/>
        <end position="656"/>
    </location>
</feature>
<name>A0A4U7AVQ8_9PEZI</name>
<feature type="compositionally biased region" description="Basic and acidic residues" evidence="1">
    <location>
        <begin position="315"/>
        <end position="343"/>
    </location>
</feature>
<feature type="compositionally biased region" description="Basic and acidic residues" evidence="1">
    <location>
        <begin position="380"/>
        <end position="394"/>
    </location>
</feature>
<evidence type="ECO:0000256" key="1">
    <source>
        <dbReference type="SAM" id="MobiDB-lite"/>
    </source>
</evidence>
<evidence type="ECO:0000313" key="2">
    <source>
        <dbReference type="EMBL" id="TKX20546.1"/>
    </source>
</evidence>
<gene>
    <name evidence="2" type="ORF">C1H76_7357</name>
</gene>
<organism evidence="2 3">
    <name type="scientific">Elsinoe australis</name>
    <dbReference type="NCBI Taxonomy" id="40998"/>
    <lineage>
        <taxon>Eukaryota</taxon>
        <taxon>Fungi</taxon>
        <taxon>Dikarya</taxon>
        <taxon>Ascomycota</taxon>
        <taxon>Pezizomycotina</taxon>
        <taxon>Dothideomycetes</taxon>
        <taxon>Dothideomycetidae</taxon>
        <taxon>Myriangiales</taxon>
        <taxon>Elsinoaceae</taxon>
        <taxon>Elsinoe</taxon>
    </lineage>
</organism>
<evidence type="ECO:0000313" key="3">
    <source>
        <dbReference type="Proteomes" id="UP000308133"/>
    </source>
</evidence>
<comment type="caution">
    <text evidence="2">The sequence shown here is derived from an EMBL/GenBank/DDBJ whole genome shotgun (WGS) entry which is preliminary data.</text>
</comment>
<feature type="region of interest" description="Disordered" evidence="1">
    <location>
        <begin position="380"/>
        <end position="656"/>
    </location>
</feature>
<protein>
    <recommendedName>
        <fullName evidence="4">Centrosomin N-terminal motif 1 domain-containing protein</fullName>
    </recommendedName>
</protein>
<feature type="compositionally biased region" description="Basic and acidic residues" evidence="1">
    <location>
        <begin position="447"/>
        <end position="465"/>
    </location>
</feature>